<dbReference type="Gene3D" id="3.40.30.10">
    <property type="entry name" value="Glutaredoxin"/>
    <property type="match status" value="1"/>
</dbReference>
<protein>
    <recommendedName>
        <fullName evidence="3">Thioredoxin domain-containing protein</fullName>
    </recommendedName>
</protein>
<dbReference type="AlphaFoldDB" id="A0A9W8YY16"/>
<gene>
    <name evidence="1" type="ORF">N0V91_011199</name>
</gene>
<accession>A0A9W8YY16</accession>
<evidence type="ECO:0000313" key="2">
    <source>
        <dbReference type="Proteomes" id="UP001140510"/>
    </source>
</evidence>
<sequence>MSDDGYRNHDWSFRTITNKDSHDILIGQCNRYNIPTVLHVYNSSIPQCQSFLAVFESYASKHSAKEGVPIQYAKMDYTPETSFMFKFAPNQLPITVIMYGWKWARTVTGPEIGEIDKVVGEMVREYQAAGGPLPDG</sequence>
<organism evidence="1 2">
    <name type="scientific">Didymella pomorum</name>
    <dbReference type="NCBI Taxonomy" id="749634"/>
    <lineage>
        <taxon>Eukaryota</taxon>
        <taxon>Fungi</taxon>
        <taxon>Dikarya</taxon>
        <taxon>Ascomycota</taxon>
        <taxon>Pezizomycotina</taxon>
        <taxon>Dothideomycetes</taxon>
        <taxon>Pleosporomycetidae</taxon>
        <taxon>Pleosporales</taxon>
        <taxon>Pleosporineae</taxon>
        <taxon>Didymellaceae</taxon>
        <taxon>Didymella</taxon>
    </lineage>
</organism>
<evidence type="ECO:0008006" key="3">
    <source>
        <dbReference type="Google" id="ProtNLM"/>
    </source>
</evidence>
<keyword evidence="2" id="KW-1185">Reference proteome</keyword>
<dbReference type="InterPro" id="IPR036249">
    <property type="entry name" value="Thioredoxin-like_sf"/>
</dbReference>
<dbReference type="SUPFAM" id="SSF52833">
    <property type="entry name" value="Thioredoxin-like"/>
    <property type="match status" value="1"/>
</dbReference>
<dbReference type="OrthoDB" id="3548723at2759"/>
<evidence type="ECO:0000313" key="1">
    <source>
        <dbReference type="EMBL" id="KAJ4392906.1"/>
    </source>
</evidence>
<dbReference type="EMBL" id="JAPEVA010000194">
    <property type="protein sequence ID" value="KAJ4392906.1"/>
    <property type="molecule type" value="Genomic_DNA"/>
</dbReference>
<comment type="caution">
    <text evidence="1">The sequence shown here is derived from an EMBL/GenBank/DDBJ whole genome shotgun (WGS) entry which is preliminary data.</text>
</comment>
<dbReference type="Proteomes" id="UP001140510">
    <property type="component" value="Unassembled WGS sequence"/>
</dbReference>
<name>A0A9W8YY16_9PLEO</name>
<proteinExistence type="predicted"/>
<reference evidence="1" key="1">
    <citation type="submission" date="2022-10" db="EMBL/GenBank/DDBJ databases">
        <title>Tapping the CABI collections for fungal endophytes: first genome assemblies for Collariella, Neodidymelliopsis, Ascochyta clinopodiicola, Didymella pomorum, Didymosphaeria variabile, Neocosmospora piperis and Neocucurbitaria cava.</title>
        <authorList>
            <person name="Hill R."/>
        </authorList>
    </citation>
    <scope>NUCLEOTIDE SEQUENCE</scope>
    <source>
        <strain evidence="1">IMI 355091</strain>
    </source>
</reference>